<accession>A0A167ZUD0</accession>
<keyword evidence="3" id="KW-1185">Reference proteome</keyword>
<feature type="signal peptide" evidence="1">
    <location>
        <begin position="1"/>
        <end position="20"/>
    </location>
</feature>
<dbReference type="Proteomes" id="UP000076874">
    <property type="component" value="Unassembled WGS sequence"/>
</dbReference>
<dbReference type="EMBL" id="AZHD01000001">
    <property type="protein sequence ID" value="OAA67916.1"/>
    <property type="molecule type" value="Genomic_DNA"/>
</dbReference>
<dbReference type="AlphaFoldDB" id="A0A167ZUD0"/>
<evidence type="ECO:0008006" key="4">
    <source>
        <dbReference type="Google" id="ProtNLM"/>
    </source>
</evidence>
<gene>
    <name evidence="2" type="ORF">SPI_00111</name>
</gene>
<organism evidence="2 3">
    <name type="scientific">Niveomyces insectorum RCEF 264</name>
    <dbReference type="NCBI Taxonomy" id="1081102"/>
    <lineage>
        <taxon>Eukaryota</taxon>
        <taxon>Fungi</taxon>
        <taxon>Dikarya</taxon>
        <taxon>Ascomycota</taxon>
        <taxon>Pezizomycotina</taxon>
        <taxon>Sordariomycetes</taxon>
        <taxon>Hypocreomycetidae</taxon>
        <taxon>Hypocreales</taxon>
        <taxon>Cordycipitaceae</taxon>
        <taxon>Niveomyces</taxon>
    </lineage>
</organism>
<protein>
    <recommendedName>
        <fullName evidence="4">Apple domain-containing protein</fullName>
    </recommendedName>
</protein>
<evidence type="ECO:0000256" key="1">
    <source>
        <dbReference type="SAM" id="SignalP"/>
    </source>
</evidence>
<proteinExistence type="predicted"/>
<feature type="chain" id="PRO_5007895176" description="Apple domain-containing protein" evidence="1">
    <location>
        <begin position="21"/>
        <end position="378"/>
    </location>
</feature>
<evidence type="ECO:0000313" key="2">
    <source>
        <dbReference type="EMBL" id="OAA67916.1"/>
    </source>
</evidence>
<name>A0A167ZUD0_9HYPO</name>
<evidence type="ECO:0000313" key="3">
    <source>
        <dbReference type="Proteomes" id="UP000076874"/>
    </source>
</evidence>
<dbReference type="STRING" id="1081102.A0A167ZUD0"/>
<comment type="caution">
    <text evidence="2">The sequence shown here is derived from an EMBL/GenBank/DDBJ whole genome shotgun (WGS) entry which is preliminary data.</text>
</comment>
<sequence>MWSIAKAVPFLAPFASLAAASRCRPSQDLCRRAVEHPPWPLETIQHRADCHSFFSVTVIPPTSTLVVTVTDTVSTVVETVATLSSTVTDTITVVVSSTETDVTSVTSTLVTVVTSTSTSTTTTISTVPPPIPLARRSAPVPAPAATTITASRIPLYAREDCSGTSLYSSACAQWGVQHHTTTRRAPRTTLTVTETTTLVEAVSATSTATVDVSSTTTRTVVESSEARTTRVITSRTVSVATATATSAVPWCVDNSVLRAHGCQYNEFTTHCGVSYAASGSSNVVVFRAQQASFQECLDICDANGFCSAGTFDAGTGLCTHLLYNRNIVTAAAAPNVASFLLVDNTYQNACSNAYECPYDWSAPECCGGSGCPFLQPPY</sequence>
<keyword evidence="1" id="KW-0732">Signal</keyword>
<reference evidence="2 3" key="1">
    <citation type="journal article" date="2016" name="Genome Biol. Evol.">
        <title>Divergent and convergent evolution of fungal pathogenicity.</title>
        <authorList>
            <person name="Shang Y."/>
            <person name="Xiao G."/>
            <person name="Zheng P."/>
            <person name="Cen K."/>
            <person name="Zhan S."/>
            <person name="Wang C."/>
        </authorList>
    </citation>
    <scope>NUCLEOTIDE SEQUENCE [LARGE SCALE GENOMIC DNA]</scope>
    <source>
        <strain evidence="2 3">RCEF 264</strain>
    </source>
</reference>